<dbReference type="Proteomes" id="UP000184079">
    <property type="component" value="Unassembled WGS sequence"/>
</dbReference>
<gene>
    <name evidence="2" type="ORF">SAMN05421807_102323</name>
</gene>
<protein>
    <submittedName>
        <fullName evidence="2">Uncharacterized protein</fullName>
    </submittedName>
</protein>
<name>A0A1M5NTH3_9BACI</name>
<feature type="transmembrane region" description="Helical" evidence="1">
    <location>
        <begin position="37"/>
        <end position="59"/>
    </location>
</feature>
<evidence type="ECO:0000313" key="3">
    <source>
        <dbReference type="Proteomes" id="UP000184079"/>
    </source>
</evidence>
<evidence type="ECO:0000256" key="1">
    <source>
        <dbReference type="SAM" id="Phobius"/>
    </source>
</evidence>
<feature type="transmembrane region" description="Helical" evidence="1">
    <location>
        <begin position="79"/>
        <end position="102"/>
    </location>
</feature>
<feature type="transmembrane region" description="Helical" evidence="1">
    <location>
        <begin position="191"/>
        <end position="209"/>
    </location>
</feature>
<keyword evidence="3" id="KW-1185">Reference proteome</keyword>
<dbReference type="EMBL" id="FQXD01000002">
    <property type="protein sequence ID" value="SHG92253.1"/>
    <property type="molecule type" value="Genomic_DNA"/>
</dbReference>
<dbReference type="RefSeq" id="WP_073005532.1">
    <property type="nucleotide sequence ID" value="NZ_FQXD01000002.1"/>
</dbReference>
<sequence length="276" mass="32408">MKQNIFKGLFSQVEVAVSESFAKNSINTIKEFNLLKAFAFMVFCVGLGSYALYGVSIYLGNNMDKTTIPLDVNNEFIPVFSSIWYMHIQALLISIVVIIALVYKEKNNVKAFFFYNLFFTLSLLLFMIFVFKVSQLFVNEFWLRMLYTVLFISSIVYIFLRSYYNAKKMVYGTKKKRSAIVEWFSRNRKSVMSTLFGVWGIYYLAKVIFPETGDIQTRLYGSLAEFAPLILCLVLFTFLYLNSVVIRSYYLYKYSEQFRQKFGVDKKEWYGEKYQG</sequence>
<feature type="transmembrane region" description="Helical" evidence="1">
    <location>
        <begin position="114"/>
        <end position="135"/>
    </location>
</feature>
<feature type="transmembrane region" description="Helical" evidence="1">
    <location>
        <begin position="141"/>
        <end position="160"/>
    </location>
</feature>
<keyword evidence="1" id="KW-0812">Transmembrane</keyword>
<dbReference type="OrthoDB" id="2223732at2"/>
<organism evidence="2 3">
    <name type="scientific">Virgibacillus chiguensis</name>
    <dbReference type="NCBI Taxonomy" id="411959"/>
    <lineage>
        <taxon>Bacteria</taxon>
        <taxon>Bacillati</taxon>
        <taxon>Bacillota</taxon>
        <taxon>Bacilli</taxon>
        <taxon>Bacillales</taxon>
        <taxon>Bacillaceae</taxon>
        <taxon>Virgibacillus</taxon>
    </lineage>
</organism>
<proteinExistence type="predicted"/>
<keyword evidence="1" id="KW-1133">Transmembrane helix</keyword>
<keyword evidence="1" id="KW-0472">Membrane</keyword>
<dbReference type="AlphaFoldDB" id="A0A1M5NTH3"/>
<evidence type="ECO:0000313" key="2">
    <source>
        <dbReference type="EMBL" id="SHG92253.1"/>
    </source>
</evidence>
<accession>A0A1M5NTH3</accession>
<reference evidence="3" key="1">
    <citation type="submission" date="2016-11" db="EMBL/GenBank/DDBJ databases">
        <authorList>
            <person name="Varghese N."/>
            <person name="Submissions S."/>
        </authorList>
    </citation>
    <scope>NUCLEOTIDE SEQUENCE [LARGE SCALE GENOMIC DNA]</scope>
    <source>
        <strain evidence="3">CGMCC 1.6496</strain>
    </source>
</reference>
<feature type="transmembrane region" description="Helical" evidence="1">
    <location>
        <begin position="229"/>
        <end position="252"/>
    </location>
</feature>